<keyword evidence="7" id="KW-0347">Helicase</keyword>
<evidence type="ECO:0000256" key="2">
    <source>
        <dbReference type="ARBA" id="ARBA00022840"/>
    </source>
</evidence>
<name>A0ABS1PB14_9ACTN</name>
<feature type="domain" description="Helicase C-terminal" evidence="6">
    <location>
        <begin position="384"/>
        <end position="542"/>
    </location>
</feature>
<dbReference type="InterPro" id="IPR027417">
    <property type="entry name" value="P-loop_NTPase"/>
</dbReference>
<dbReference type="SMART" id="SM00490">
    <property type="entry name" value="HELICc"/>
    <property type="match status" value="1"/>
</dbReference>
<feature type="domain" description="Helicase ATP-binding" evidence="5">
    <location>
        <begin position="173"/>
        <end position="348"/>
    </location>
</feature>
<dbReference type="Gene3D" id="3.40.50.300">
    <property type="entry name" value="P-loop containing nucleotide triphosphate hydrolases"/>
    <property type="match status" value="2"/>
</dbReference>
<accession>A0ABS1PB14</accession>
<dbReference type="NCBIfam" id="NF041063">
    <property type="entry name" value="DpdF"/>
    <property type="match status" value="1"/>
</dbReference>
<dbReference type="Pfam" id="PF00271">
    <property type="entry name" value="Helicase_C"/>
    <property type="match status" value="1"/>
</dbReference>
<dbReference type="Pfam" id="PF00270">
    <property type="entry name" value="DEAD"/>
    <property type="match status" value="1"/>
</dbReference>
<keyword evidence="4" id="KW-0413">Isomerase</keyword>
<dbReference type="SUPFAM" id="SSF52540">
    <property type="entry name" value="P-loop containing nucleoside triphosphate hydrolases"/>
    <property type="match status" value="1"/>
</dbReference>
<sequence>MTTQFDLIQRVLLGYPEQTQNLSGPHRRLADAWTSDLPGPEISGDVAALLGQVLRHHAAVTGRRNHILEIPLDQRAIDRTALCRAGLHTERFGATHHHVRLGDVWAPHWLHGDPHWVDLACASPGPFTSADGTQTPTYARPTHPVPVDPAVQAIAPGIDYYRSPSQASALRTAALADPAATLHVVLPTGTGKTIVGLAPGLLRSRGTTVVVLPTIALALDQERQLHQRFPASKLAPELAYYSDRDEQERAAIKQRLREGTQRILLASPEALTGELAFLLRPLAAEGRLTHFVIDEAHLVRTWGLSFRPKFQIVASLVGELREVAAAGGNTPPRVVLLTATLSAASLLLNDQLFAGSADSLFVGSAYLRTELRYLLGTRASPADRIDRVIEAMHHLPRPAIVYTAKKGTAETIAARLKEAGFARTAVFHGDIGPAERLGILQGWSGDGGPTTSDIVVGTSAFGLGVDQSDVRTVVHACVPASVDRYYQEVGRAGRDGHAALSVWLPADGDVTEGQQIEKTTVIGDDKAWKRWDAMRTAGRHTHQADGSFTLDTGVVPEHNDRPSDANQLWNRNTLVFMERAGLITVERLDPPVLERGPDESETAWQARRSKQWAHFVRQVKVRLGPSVANLDQQTFEAAAQRQRRQIKDTESASTARIRRLLAKDECWGRVLSEEYSYTAVGSMHATQNVAAACSGCPADRHLHEPRHRAARPLVAEARMPDLGRQPSSALERLGAGHRSIVVTYADDRLRRSLSTLIQACVTNGVRGIAAPAPLLALPAIRSAARFADEGIVAVDPLRTRKAPVCLALPSLLIADPEGTPPMSWLAPTRGPLRVVVVPEHMNDPEYPDEAIKNIRSPHWNIDDFLRRL</sequence>
<dbReference type="GO" id="GO:0004386">
    <property type="term" value="F:helicase activity"/>
    <property type="evidence" value="ECO:0007669"/>
    <property type="project" value="UniProtKB-KW"/>
</dbReference>
<dbReference type="SMART" id="SM00487">
    <property type="entry name" value="DEXDc"/>
    <property type="match status" value="1"/>
</dbReference>
<evidence type="ECO:0000256" key="4">
    <source>
        <dbReference type="ARBA" id="ARBA00023235"/>
    </source>
</evidence>
<keyword evidence="3" id="KW-0238">DNA-binding</keyword>
<keyword evidence="1" id="KW-0547">Nucleotide-binding</keyword>
<comment type="caution">
    <text evidence="7">The sequence shown here is derived from an EMBL/GenBank/DDBJ whole genome shotgun (WGS) entry which is preliminary data.</text>
</comment>
<dbReference type="PANTHER" id="PTHR13710:SF153">
    <property type="entry name" value="RECQ-LIKE DNA HELICASE BLM"/>
    <property type="match status" value="1"/>
</dbReference>
<dbReference type="InterPro" id="IPR001650">
    <property type="entry name" value="Helicase_C-like"/>
</dbReference>
<gene>
    <name evidence="7" type="ORF">JK361_33185</name>
</gene>
<keyword evidence="7" id="KW-0378">Hydrolase</keyword>
<keyword evidence="8" id="KW-1185">Reference proteome</keyword>
<dbReference type="Proteomes" id="UP000621386">
    <property type="component" value="Unassembled WGS sequence"/>
</dbReference>
<dbReference type="InterPro" id="IPR011545">
    <property type="entry name" value="DEAD/DEAH_box_helicase_dom"/>
</dbReference>
<dbReference type="PROSITE" id="PS51194">
    <property type="entry name" value="HELICASE_CTER"/>
    <property type="match status" value="1"/>
</dbReference>
<evidence type="ECO:0000256" key="3">
    <source>
        <dbReference type="ARBA" id="ARBA00023125"/>
    </source>
</evidence>
<dbReference type="EMBL" id="JAERRH010000019">
    <property type="protein sequence ID" value="MBL1109380.1"/>
    <property type="molecule type" value="Genomic_DNA"/>
</dbReference>
<proteinExistence type="predicted"/>
<evidence type="ECO:0000259" key="6">
    <source>
        <dbReference type="PROSITE" id="PS51194"/>
    </source>
</evidence>
<protein>
    <submittedName>
        <fullName evidence="7">ATP-dependent DNA helicase RecQ</fullName>
    </submittedName>
</protein>
<evidence type="ECO:0000256" key="1">
    <source>
        <dbReference type="ARBA" id="ARBA00022741"/>
    </source>
</evidence>
<evidence type="ECO:0000259" key="5">
    <source>
        <dbReference type="PROSITE" id="PS51192"/>
    </source>
</evidence>
<organism evidence="7 8">
    <name type="scientific">Streptomyces musisoli</name>
    <dbReference type="NCBI Taxonomy" id="2802280"/>
    <lineage>
        <taxon>Bacteria</taxon>
        <taxon>Bacillati</taxon>
        <taxon>Actinomycetota</taxon>
        <taxon>Actinomycetes</taxon>
        <taxon>Kitasatosporales</taxon>
        <taxon>Streptomycetaceae</taxon>
        <taxon>Streptomyces</taxon>
    </lineage>
</organism>
<keyword evidence="2" id="KW-0067">ATP-binding</keyword>
<dbReference type="RefSeq" id="WP_201825447.1">
    <property type="nucleotide sequence ID" value="NZ_JAERRH010000019.1"/>
</dbReference>
<dbReference type="PANTHER" id="PTHR13710">
    <property type="entry name" value="DNA HELICASE RECQ FAMILY MEMBER"/>
    <property type="match status" value="1"/>
</dbReference>
<evidence type="ECO:0000313" key="8">
    <source>
        <dbReference type="Proteomes" id="UP000621386"/>
    </source>
</evidence>
<dbReference type="PROSITE" id="PS51192">
    <property type="entry name" value="HELICASE_ATP_BIND_1"/>
    <property type="match status" value="1"/>
</dbReference>
<dbReference type="InterPro" id="IPR014001">
    <property type="entry name" value="Helicase_ATP-bd"/>
</dbReference>
<evidence type="ECO:0000313" key="7">
    <source>
        <dbReference type="EMBL" id="MBL1109380.1"/>
    </source>
</evidence>
<reference evidence="7 8" key="1">
    <citation type="submission" date="2021-01" db="EMBL/GenBank/DDBJ databases">
        <title>WGS of actinomycetes isolated from Thailand.</title>
        <authorList>
            <person name="Thawai C."/>
        </authorList>
    </citation>
    <scope>NUCLEOTIDE SEQUENCE [LARGE SCALE GENOMIC DNA]</scope>
    <source>
        <strain evidence="7 8">CH5-8</strain>
    </source>
</reference>